<protein>
    <submittedName>
        <fullName evidence="1">Uncharacterized protein</fullName>
    </submittedName>
</protein>
<dbReference type="Proteomes" id="UP001500305">
    <property type="component" value="Unassembled WGS sequence"/>
</dbReference>
<gene>
    <name evidence="1" type="ORF">GCM10010430_25270</name>
</gene>
<evidence type="ECO:0000313" key="1">
    <source>
        <dbReference type="EMBL" id="GAA2242625.1"/>
    </source>
</evidence>
<proteinExistence type="predicted"/>
<accession>A0ABN3DXG9</accession>
<name>A0ABN3DXG9_9ACTN</name>
<comment type="caution">
    <text evidence="1">The sequence shown here is derived from an EMBL/GenBank/DDBJ whole genome shotgun (WGS) entry which is preliminary data.</text>
</comment>
<dbReference type="EMBL" id="BAAATR010000009">
    <property type="protein sequence ID" value="GAA2242625.1"/>
    <property type="molecule type" value="Genomic_DNA"/>
</dbReference>
<reference evidence="1 2" key="1">
    <citation type="journal article" date="2019" name="Int. J. Syst. Evol. Microbiol.">
        <title>The Global Catalogue of Microorganisms (GCM) 10K type strain sequencing project: providing services to taxonomists for standard genome sequencing and annotation.</title>
        <authorList>
            <consortium name="The Broad Institute Genomics Platform"/>
            <consortium name="The Broad Institute Genome Sequencing Center for Infectious Disease"/>
            <person name="Wu L."/>
            <person name="Ma J."/>
        </authorList>
    </citation>
    <scope>NUCLEOTIDE SEQUENCE [LARGE SCALE GENOMIC DNA]</scope>
    <source>
        <strain evidence="1 2">JCM 7356</strain>
    </source>
</reference>
<evidence type="ECO:0000313" key="2">
    <source>
        <dbReference type="Proteomes" id="UP001500305"/>
    </source>
</evidence>
<dbReference type="RefSeq" id="WP_344636409.1">
    <property type="nucleotide sequence ID" value="NZ_BAAATR010000009.1"/>
</dbReference>
<keyword evidence="2" id="KW-1185">Reference proteome</keyword>
<organism evidence="1 2">
    <name type="scientific">Kitasatospora cystarginea</name>
    <dbReference type="NCBI Taxonomy" id="58350"/>
    <lineage>
        <taxon>Bacteria</taxon>
        <taxon>Bacillati</taxon>
        <taxon>Actinomycetota</taxon>
        <taxon>Actinomycetes</taxon>
        <taxon>Kitasatosporales</taxon>
        <taxon>Streptomycetaceae</taxon>
        <taxon>Kitasatospora</taxon>
    </lineage>
</organism>
<sequence length="85" mass="9319">MWHGFTTVADYVDRLCRELVCILKGWQAIAVLEGAKAGLECQDAARTAACEAKRKHVIDEVLTEYEKLCPSSCHPTADSAATSTY</sequence>